<protein>
    <submittedName>
        <fullName evidence="1">Uncharacterized protein</fullName>
    </submittedName>
</protein>
<reference evidence="1" key="1">
    <citation type="submission" date="2018-11" db="EMBL/GenBank/DDBJ databases">
        <title>The smut fungus Ustilago esculenta has a bipolar mating type system with three idiomorphs larger than 500 kb.</title>
        <authorList>
            <person name="Liang S.-W."/>
            <person name="Huang Y.-H."/>
            <person name="Chiu J.-Y."/>
            <person name="Tseng H.-W."/>
            <person name="Haung J.-H."/>
            <person name="Shen W.-C."/>
        </authorList>
    </citation>
    <scope>NUCLEOTIDE SEQUENCE</scope>
    <source>
        <strain evidence="1">UE_mtsf</strain>
    </source>
</reference>
<dbReference type="EMBL" id="MK125513">
    <property type="protein sequence ID" value="QBH67623.1"/>
    <property type="molecule type" value="Genomic_DNA"/>
</dbReference>
<dbReference type="AlphaFoldDB" id="A0A481SG80"/>
<gene>
    <name evidence="1" type="ORF">UEMT_2087.3</name>
</gene>
<proteinExistence type="predicted"/>
<accession>A0A481SG80</accession>
<organism evidence="1">
    <name type="scientific">Ustilago esculenta</name>
    <dbReference type="NCBI Taxonomy" id="185366"/>
    <lineage>
        <taxon>Eukaryota</taxon>
        <taxon>Fungi</taxon>
        <taxon>Dikarya</taxon>
        <taxon>Basidiomycota</taxon>
        <taxon>Ustilaginomycotina</taxon>
        <taxon>Ustilaginomycetes</taxon>
        <taxon>Ustilaginales</taxon>
        <taxon>Ustilaginaceae</taxon>
        <taxon>Ustilago</taxon>
    </lineage>
</organism>
<evidence type="ECO:0000313" key="1">
    <source>
        <dbReference type="EMBL" id="QBH67623.1"/>
    </source>
</evidence>
<sequence>MPGLSTSHEARPSSKLFSKLQDTETLPLGKDVPVLTYFKQSVDPLGGRPWSFKDELQSKSSMTEQKYVMRESAYVYPEGRRSLQNWISGKKRNLGKITKEEFLRRVANNEPIPKDACSYDRFKAALRIRHNLNLDYGGLLIVYGITTPLMKYLEVVAAAQPALPAEKSHGKSPKQATMFIHLADDAKELNHKMGKLTVSAS</sequence>
<name>A0A481SG80_9BASI</name>